<keyword evidence="1" id="KW-0648">Protein biosynthesis</keyword>
<dbReference type="Proteomes" id="UP000180166">
    <property type="component" value="Chromosome"/>
</dbReference>
<dbReference type="Proteomes" id="UP000037179">
    <property type="component" value="Unassembled WGS sequence"/>
</dbReference>
<organism evidence="2 3">
    <name type="scientific">Nocardia seriolae</name>
    <dbReference type="NCBI Taxonomy" id="37332"/>
    <lineage>
        <taxon>Bacteria</taxon>
        <taxon>Bacillati</taxon>
        <taxon>Actinomycetota</taxon>
        <taxon>Actinomycetes</taxon>
        <taxon>Mycobacteriales</taxon>
        <taxon>Nocardiaceae</taxon>
        <taxon>Nocardia</taxon>
    </lineage>
</organism>
<proteinExistence type="predicted"/>
<dbReference type="InterPro" id="IPR027417">
    <property type="entry name" value="P-loop_NTPase"/>
</dbReference>
<evidence type="ECO:0000313" key="4">
    <source>
        <dbReference type="Proteomes" id="UP000180166"/>
    </source>
</evidence>
<gene>
    <name evidence="1" type="ORF">NS506_02420</name>
    <name evidence="2" type="ORF">NSK11_contig00277-0003</name>
</gene>
<dbReference type="EMBL" id="BBYQ01000277">
    <property type="protein sequence ID" value="GAP33466.1"/>
    <property type="molecule type" value="Genomic_DNA"/>
</dbReference>
<reference evidence="3" key="1">
    <citation type="submission" date="2015-07" db="EMBL/GenBank/DDBJ databases">
        <title>Nocardia seriolae U-1 whole genome shotgun sequence.</title>
        <authorList>
            <person name="Imajoh M."/>
            <person name="Fukumoto Y."/>
            <person name="Sukeda M."/>
            <person name="Yamane J."/>
            <person name="Yamasaki K."/>
            <person name="Shimizu M."/>
            <person name="Ohnishi K."/>
            <person name="Oshima S."/>
        </authorList>
    </citation>
    <scope>NUCLEOTIDE SEQUENCE [LARGE SCALE GENOMIC DNA]</scope>
    <source>
        <strain evidence="3">U-1</strain>
    </source>
</reference>
<reference evidence="1 4" key="3">
    <citation type="submission" date="2016-10" db="EMBL/GenBank/DDBJ databases">
        <title>Genome sequence of Nocardia seriolae strain EM150506, isolated from Anguila japonica.</title>
        <authorList>
            <person name="Han H.-J."/>
        </authorList>
    </citation>
    <scope>NUCLEOTIDE SEQUENCE [LARGE SCALE GENOMIC DNA]</scope>
    <source>
        <strain evidence="1 4">EM150506</strain>
    </source>
</reference>
<dbReference type="Gene3D" id="3.40.50.300">
    <property type="entry name" value="P-loop containing nucleotide triphosphate hydrolases"/>
    <property type="match status" value="1"/>
</dbReference>
<dbReference type="KEGG" id="nsr:NS506_02420"/>
<dbReference type="GO" id="GO:0003746">
    <property type="term" value="F:translation elongation factor activity"/>
    <property type="evidence" value="ECO:0007669"/>
    <property type="project" value="UniProtKB-KW"/>
</dbReference>
<keyword evidence="3" id="KW-1185">Reference proteome</keyword>
<dbReference type="EMBL" id="CP017839">
    <property type="protein sequence ID" value="APA96485.1"/>
    <property type="molecule type" value="Genomic_DNA"/>
</dbReference>
<evidence type="ECO:0000313" key="3">
    <source>
        <dbReference type="Proteomes" id="UP000037179"/>
    </source>
</evidence>
<sequence length="95" mass="10637">MWALEPLAADIYGPHWQPAEDAFHTLVRTVFPHDPTPPRDIPLDRIRSLTRIGDVVPILCGTAPRSNDTAPILDAIVRYLPSPMDVCQPEHALDY</sequence>
<dbReference type="SUPFAM" id="SSF52540">
    <property type="entry name" value="P-loop containing nucleoside triphosphate hydrolases"/>
    <property type="match status" value="1"/>
</dbReference>
<reference evidence="2 3" key="2">
    <citation type="journal article" date="2016" name="Genome Announc.">
        <title>Draft Genome Sequence of Erythromycin- and Oxytetracycline-Sensitive Nocardia seriolae Strain U-1 (NBRC 110359).</title>
        <authorList>
            <person name="Imajoh M."/>
            <person name="Sukeda M."/>
            <person name="Shimizu M."/>
            <person name="Yamane J."/>
            <person name="Ohnishi K."/>
            <person name="Oshima S."/>
        </authorList>
    </citation>
    <scope>NUCLEOTIDE SEQUENCE [LARGE SCALE GENOMIC DNA]</scope>
    <source>
        <strain evidence="2 3">U-1</strain>
    </source>
</reference>
<name>A0ABC9Z792_9NOCA</name>
<evidence type="ECO:0000313" key="1">
    <source>
        <dbReference type="EMBL" id="APA96485.1"/>
    </source>
</evidence>
<evidence type="ECO:0000313" key="2">
    <source>
        <dbReference type="EMBL" id="GAP33466.1"/>
    </source>
</evidence>
<protein>
    <submittedName>
        <fullName evidence="1">Elongation factor G</fullName>
    </submittedName>
</protein>
<keyword evidence="1" id="KW-0251">Elongation factor</keyword>
<accession>A0ABC9Z792</accession>
<dbReference type="AlphaFoldDB" id="A0ABC9Z792"/>